<name>A0A4P2VK90_FLUSA</name>
<feature type="transmembrane region" description="Helical" evidence="1">
    <location>
        <begin position="46"/>
        <end position="65"/>
    </location>
</feature>
<organism evidence="3 4">
    <name type="scientific">Fluviispira sanaruensis</name>
    <dbReference type="NCBI Taxonomy" id="2493639"/>
    <lineage>
        <taxon>Bacteria</taxon>
        <taxon>Pseudomonadati</taxon>
        <taxon>Bdellovibrionota</taxon>
        <taxon>Oligoflexia</taxon>
        <taxon>Silvanigrellales</taxon>
        <taxon>Silvanigrellaceae</taxon>
        <taxon>Fluviispira</taxon>
    </lineage>
</organism>
<protein>
    <submittedName>
        <fullName evidence="3">Sulfite exporter TauE/SafE family protein</fullName>
    </submittedName>
</protein>
<evidence type="ECO:0000313" key="4">
    <source>
        <dbReference type="Proteomes" id="UP000291236"/>
    </source>
</evidence>
<dbReference type="KEGG" id="sbf:JCM31447_20930"/>
<dbReference type="EMBL" id="AP019368">
    <property type="protein sequence ID" value="BBH53646.1"/>
    <property type="molecule type" value="Genomic_DNA"/>
</dbReference>
<evidence type="ECO:0000256" key="1">
    <source>
        <dbReference type="SAM" id="Phobius"/>
    </source>
</evidence>
<proteinExistence type="predicted"/>
<feature type="transmembrane region" description="Helical" evidence="1">
    <location>
        <begin position="12"/>
        <end position="34"/>
    </location>
</feature>
<sequence length="225" mass="24969">MSEFLDILVPLSSVAIFGFSGSLHCLGMCSPMVATCHKKTWQYFMFRLFSYTTIGVLSGFFGSLFFEKFLGLSARKIAWIVAIVSILQICYLLKKSSLNQSMISQKILNNLMKYSPLSYSATLGIVTALLPCGFLYTAILMCISYANPVISGLGMLIFSIVTSPVLIGGKGVFIFLTRKNEHIAKYVSILLLLIVAIFALMRGGVFSDFFNHTHEQSTEHKINCH</sequence>
<feature type="transmembrane region" description="Helical" evidence="1">
    <location>
        <begin position="114"/>
        <end position="146"/>
    </location>
</feature>
<dbReference type="Proteomes" id="UP000291236">
    <property type="component" value="Chromosome"/>
</dbReference>
<dbReference type="Pfam" id="PF13386">
    <property type="entry name" value="DsbD_2"/>
    <property type="match status" value="1"/>
</dbReference>
<dbReference type="RefSeq" id="WP_130609925.1">
    <property type="nucleotide sequence ID" value="NZ_AP019368.1"/>
</dbReference>
<dbReference type="PANTHER" id="PTHR42208">
    <property type="entry name" value="HEAVY METAL TRANSPORTER-RELATED"/>
    <property type="match status" value="1"/>
</dbReference>
<dbReference type="AlphaFoldDB" id="A0A4P2VK90"/>
<feature type="transmembrane region" description="Helical" evidence="1">
    <location>
        <begin position="152"/>
        <end position="176"/>
    </location>
</feature>
<evidence type="ECO:0000259" key="2">
    <source>
        <dbReference type="Pfam" id="PF13386"/>
    </source>
</evidence>
<feature type="domain" description="Urease accessory protein UreH-like transmembrane" evidence="2">
    <location>
        <begin position="15"/>
        <end position="195"/>
    </location>
</feature>
<feature type="transmembrane region" description="Helical" evidence="1">
    <location>
        <begin position="77"/>
        <end position="93"/>
    </location>
</feature>
<dbReference type="OrthoDB" id="9798690at2"/>
<keyword evidence="1" id="KW-0812">Transmembrane</keyword>
<keyword evidence="1" id="KW-0472">Membrane</keyword>
<keyword evidence="4" id="KW-1185">Reference proteome</keyword>
<keyword evidence="1" id="KW-1133">Transmembrane helix</keyword>
<accession>A0A4P2VK90</accession>
<evidence type="ECO:0000313" key="3">
    <source>
        <dbReference type="EMBL" id="BBH53646.1"/>
    </source>
</evidence>
<reference evidence="3 4" key="1">
    <citation type="submission" date="2018-12" db="EMBL/GenBank/DDBJ databases">
        <title>Rubrispira sanarue gen. nov., sp., nov., a member of the order Silvanigrellales, isolated from a brackish lake in Hamamatsu Japan.</title>
        <authorList>
            <person name="Maejima Y."/>
            <person name="Iino T."/>
            <person name="Muraguchi Y."/>
            <person name="Fukuda K."/>
            <person name="Nojiri H."/>
            <person name="Ohkuma M."/>
            <person name="Moriuchi R."/>
            <person name="Dohra H."/>
            <person name="Kimbara K."/>
            <person name="Shintani M."/>
        </authorList>
    </citation>
    <scope>NUCLEOTIDE SEQUENCE [LARGE SCALE GENOMIC DNA]</scope>
    <source>
        <strain evidence="3 4">RF1110005</strain>
    </source>
</reference>
<gene>
    <name evidence="3" type="ORF">JCM31447_20930</name>
</gene>
<dbReference type="InterPro" id="IPR039447">
    <property type="entry name" value="UreH-like_TM_dom"/>
</dbReference>
<dbReference type="PANTHER" id="PTHR42208:SF1">
    <property type="entry name" value="HEAVY METAL TRANSPORTER"/>
    <property type="match status" value="1"/>
</dbReference>
<feature type="transmembrane region" description="Helical" evidence="1">
    <location>
        <begin position="183"/>
        <end position="201"/>
    </location>
</feature>